<dbReference type="InterPro" id="IPR051055">
    <property type="entry name" value="PIF1_helicase"/>
</dbReference>
<name>A0A164M131_9CRUS</name>
<evidence type="ECO:0000256" key="1">
    <source>
        <dbReference type="RuleBase" id="RU363044"/>
    </source>
</evidence>
<keyword evidence="1" id="KW-0547">Nucleotide-binding</keyword>
<evidence type="ECO:0000259" key="3">
    <source>
        <dbReference type="Pfam" id="PF05970"/>
    </source>
</evidence>
<dbReference type="Pfam" id="PF05970">
    <property type="entry name" value="PIF1"/>
    <property type="match status" value="1"/>
</dbReference>
<dbReference type="GO" id="GO:0006310">
    <property type="term" value="P:DNA recombination"/>
    <property type="evidence" value="ECO:0007669"/>
    <property type="project" value="UniProtKB-KW"/>
</dbReference>
<dbReference type="GO" id="GO:0006281">
    <property type="term" value="P:DNA repair"/>
    <property type="evidence" value="ECO:0007669"/>
    <property type="project" value="UniProtKB-KW"/>
</dbReference>
<dbReference type="GO" id="GO:0005524">
    <property type="term" value="F:ATP binding"/>
    <property type="evidence" value="ECO:0007669"/>
    <property type="project" value="UniProtKB-KW"/>
</dbReference>
<gene>
    <name evidence="5" type="ORF">APZ42_032399</name>
</gene>
<dbReference type="Gene3D" id="3.40.50.300">
    <property type="entry name" value="P-loop containing nucleotide triphosphate hydrolases"/>
    <property type="match status" value="1"/>
</dbReference>
<evidence type="ECO:0000313" key="6">
    <source>
        <dbReference type="Proteomes" id="UP000076858"/>
    </source>
</evidence>
<accession>A0A164M131</accession>
<dbReference type="Proteomes" id="UP000076858">
    <property type="component" value="Unassembled WGS sequence"/>
</dbReference>
<evidence type="ECO:0000256" key="2">
    <source>
        <dbReference type="SAM" id="Coils"/>
    </source>
</evidence>
<feature type="domain" description="Helitron helicase-like" evidence="4">
    <location>
        <begin position="153"/>
        <end position="288"/>
    </location>
</feature>
<comment type="caution">
    <text evidence="5">The sequence shown here is derived from an EMBL/GenBank/DDBJ whole genome shotgun (WGS) entry which is preliminary data.</text>
</comment>
<keyword evidence="1" id="KW-0227">DNA damage</keyword>
<dbReference type="GO" id="GO:0043139">
    <property type="term" value="F:5'-3' DNA helicase activity"/>
    <property type="evidence" value="ECO:0007669"/>
    <property type="project" value="UniProtKB-EC"/>
</dbReference>
<dbReference type="OrthoDB" id="416437at2759"/>
<proteinExistence type="inferred from homology"/>
<dbReference type="SUPFAM" id="SSF52540">
    <property type="entry name" value="P-loop containing nucleoside triphosphate hydrolases"/>
    <property type="match status" value="1"/>
</dbReference>
<comment type="similarity">
    <text evidence="1">Belongs to the helicase family.</text>
</comment>
<dbReference type="EMBL" id="LRGB01003112">
    <property type="protein sequence ID" value="KZS04621.1"/>
    <property type="molecule type" value="Genomic_DNA"/>
</dbReference>
<keyword evidence="2" id="KW-0175">Coiled coil</keyword>
<dbReference type="STRING" id="35525.A0A164M131"/>
<keyword evidence="1" id="KW-0378">Hydrolase</keyword>
<keyword evidence="1" id="KW-0347">Helicase</keyword>
<comment type="cofactor">
    <cofactor evidence="1">
        <name>Mg(2+)</name>
        <dbReference type="ChEBI" id="CHEBI:18420"/>
    </cofactor>
</comment>
<organism evidence="5 6">
    <name type="scientific">Daphnia magna</name>
    <dbReference type="NCBI Taxonomy" id="35525"/>
    <lineage>
        <taxon>Eukaryota</taxon>
        <taxon>Metazoa</taxon>
        <taxon>Ecdysozoa</taxon>
        <taxon>Arthropoda</taxon>
        <taxon>Crustacea</taxon>
        <taxon>Branchiopoda</taxon>
        <taxon>Diplostraca</taxon>
        <taxon>Cladocera</taxon>
        <taxon>Anomopoda</taxon>
        <taxon>Daphniidae</taxon>
        <taxon>Daphnia</taxon>
    </lineage>
</organism>
<dbReference type="Pfam" id="PF14214">
    <property type="entry name" value="Helitron_like_N"/>
    <property type="match status" value="1"/>
</dbReference>
<keyword evidence="1" id="KW-0067">ATP-binding</keyword>
<feature type="coiled-coil region" evidence="2">
    <location>
        <begin position="554"/>
        <end position="592"/>
    </location>
</feature>
<dbReference type="EC" id="5.6.2.3" evidence="1"/>
<feature type="domain" description="DNA helicase Pif1-like DEAD-box helicase" evidence="3">
    <location>
        <begin position="1031"/>
        <end position="1207"/>
    </location>
</feature>
<evidence type="ECO:0000313" key="5">
    <source>
        <dbReference type="EMBL" id="KZS04621.1"/>
    </source>
</evidence>
<dbReference type="InterPro" id="IPR010285">
    <property type="entry name" value="DNA_helicase_pif1-like_DEAD"/>
</dbReference>
<evidence type="ECO:0000259" key="4">
    <source>
        <dbReference type="Pfam" id="PF14214"/>
    </source>
</evidence>
<keyword evidence="1" id="KW-0234">DNA repair</keyword>
<dbReference type="GO" id="GO:0016887">
    <property type="term" value="F:ATP hydrolysis activity"/>
    <property type="evidence" value="ECO:0007669"/>
    <property type="project" value="RHEA"/>
</dbReference>
<sequence>MFVIRPGQEFVSDSMPKYLETLYPDLFPFGRGGFDENRSVRVSNKALVAYYANLSSRQYQHVDFALPVYDYIARRASSTMVRIRAYLPSSIGNPDGSVIPRAEAYGRISTEDLKKATKYHIECVQSKLFGRRIPRPPESLNGLASTFFTDKKIANQTTQHSQAATQKNWQDVYAAHANNGKAHIRLTISPDDAKSWQVLWFALGPAESRPHSDAIPLGSKRFAVLANHPVAAALNFKRILDIVIEDVIGWCQSKNRPYKRGGLFGVPKAWLRAVEEQSCLTLHTHMLIWLAGHGNIEKQLDDALKLDDADSFGNFMLSGSPVIQTRHVSAVTDKLTENIASIIEGELRLSKPEGKSVLECEFSADEKLKIASGTNLEIMRKIGRVCECQILLCDKCKRTVTVTQKLMSALQLGYARLEKPMPSDDDVDTLIWRSLREKPPVNKRDEVDLWTLDLAFIHLRVNQHDWRHRKNCFQNRRNTCRYGIPPVPTEVTQVQLVYVKNDNSSGENETVLPGSLRISELLINVKKRYVKDQKVSMNYGAYSTKHSADCEQALNEALRSIEKYGDKINQQQENAEKAVAEYRRQLEENDGEASTKGDTIGGPLAAFVLLGNNIFAMSHQTEILPLAQAVGYLERENIHATITRFGEVRATFHDYVFRCTKTPHIETMNFWNFVRTQEISKLDVKTDNQTDGNCSSDRELEPASNRTIYWFSPGHPQYRHLGHRARTVTRWTKYLAKRLPDLHDLEDGSNLLAEQREERRIEYAKGVLTMFVPFREKIDVIADDETWWGAYTRHKPSLYSDEDIKQTLDSIQNFYESFCHSTPEAEALDFTEPDLQQLAKEENETIENNDEEYSNIDIEEEDDAIEEFDEIVSDPFIAALGALSQSPLDLPTRTWPSTVSNFNANLGFPIEESNPNSEISEIDTHLDQPLGTRIELLENLANALDSHTHEYVLSDGTEAEIMAQNFPSLIEQSRHWTLNREQHNAFLLMGAALMQHIYASNRLSDLEVSQSMIANISKIKWFLDAVLPVNRQLALFLAGSGGTGKSRVFKCFKDFTRRWYSVASTVICASTGVAAMLIEGCTLHAALGVGITVNPANPNSQHKQAWSEVGILLVDEFSMITPSLFDLMEDRLRKLKVQLDKPFGGVHVIFCGDFYQLPPVGTGPIYSSHAESIGRNGIKAANGRRCWKTCLTDVIELKQNHRQQDPTWASARERFRINQPTQEDINLVSSRYMFGAEAIEYPPKSTITANDKKCRSKNYELVANPSYIVIYVVVPVSKKENAN</sequence>
<dbReference type="GO" id="GO:0000723">
    <property type="term" value="P:telomere maintenance"/>
    <property type="evidence" value="ECO:0007669"/>
    <property type="project" value="InterPro"/>
</dbReference>
<dbReference type="InterPro" id="IPR025476">
    <property type="entry name" value="Helitron_helicase-like"/>
</dbReference>
<reference evidence="5 6" key="1">
    <citation type="submission" date="2016-03" db="EMBL/GenBank/DDBJ databases">
        <title>EvidentialGene: Evidence-directed Construction of Genes on Genomes.</title>
        <authorList>
            <person name="Gilbert D.G."/>
            <person name="Choi J.-H."/>
            <person name="Mockaitis K."/>
            <person name="Colbourne J."/>
            <person name="Pfrender M."/>
        </authorList>
    </citation>
    <scope>NUCLEOTIDE SEQUENCE [LARGE SCALE GENOMIC DNA]</scope>
    <source>
        <strain evidence="5 6">Xinb3</strain>
        <tissue evidence="5">Complete organism</tissue>
    </source>
</reference>
<dbReference type="PANTHER" id="PTHR47642">
    <property type="entry name" value="ATP-DEPENDENT DNA HELICASE"/>
    <property type="match status" value="1"/>
</dbReference>
<dbReference type="InterPro" id="IPR027417">
    <property type="entry name" value="P-loop_NTPase"/>
</dbReference>
<keyword evidence="6" id="KW-1185">Reference proteome</keyword>
<protein>
    <recommendedName>
        <fullName evidence="1">ATP-dependent DNA helicase</fullName>
        <ecNumber evidence="1">5.6.2.3</ecNumber>
    </recommendedName>
</protein>
<keyword evidence="1" id="KW-0233">DNA recombination</keyword>
<comment type="catalytic activity">
    <reaction evidence="1">
        <text>ATP + H2O = ADP + phosphate + H(+)</text>
        <dbReference type="Rhea" id="RHEA:13065"/>
        <dbReference type="ChEBI" id="CHEBI:15377"/>
        <dbReference type="ChEBI" id="CHEBI:15378"/>
        <dbReference type="ChEBI" id="CHEBI:30616"/>
        <dbReference type="ChEBI" id="CHEBI:43474"/>
        <dbReference type="ChEBI" id="CHEBI:456216"/>
        <dbReference type="EC" id="5.6.2.3"/>
    </reaction>
</comment>